<dbReference type="STRING" id="284811.Q751C5"/>
<organism evidence="1 2">
    <name type="scientific">Eremothecium gossypii (strain ATCC 10895 / CBS 109.51 / FGSC 9923 / NRRL Y-1056)</name>
    <name type="common">Yeast</name>
    <name type="synonym">Ashbya gossypii</name>
    <dbReference type="NCBI Taxonomy" id="284811"/>
    <lineage>
        <taxon>Eukaryota</taxon>
        <taxon>Fungi</taxon>
        <taxon>Dikarya</taxon>
        <taxon>Ascomycota</taxon>
        <taxon>Saccharomycotina</taxon>
        <taxon>Saccharomycetes</taxon>
        <taxon>Saccharomycetales</taxon>
        <taxon>Saccharomycetaceae</taxon>
        <taxon>Eremothecium</taxon>
    </lineage>
</organism>
<dbReference type="AlphaFoldDB" id="Q751C5"/>
<evidence type="ECO:0000313" key="2">
    <source>
        <dbReference type="Proteomes" id="UP000000591"/>
    </source>
</evidence>
<reference evidence="2" key="2">
    <citation type="journal article" date="2013" name="G3 (Bethesda)">
        <title>Genomes of Ashbya fungi isolated from insects reveal four mating-type loci, numerous translocations, lack of transposons, and distinct gene duplications.</title>
        <authorList>
            <person name="Dietrich F.S."/>
            <person name="Voegeli S."/>
            <person name="Kuo S."/>
            <person name="Philippsen P."/>
        </authorList>
    </citation>
    <scope>GENOME REANNOTATION</scope>
    <source>
        <strain evidence="2">ATCC 10895 / CBS 109.51 / FGSC 9923 / NRRL Y-1056</strain>
    </source>
</reference>
<protein>
    <submittedName>
        <fullName evidence="1">AGL219Wp</fullName>
    </submittedName>
</protein>
<reference evidence="1 2" key="1">
    <citation type="journal article" date="2004" name="Science">
        <title>The Ashbya gossypii genome as a tool for mapping the ancient Saccharomyces cerevisiae genome.</title>
        <authorList>
            <person name="Dietrich F.S."/>
            <person name="Voegeli S."/>
            <person name="Brachat S."/>
            <person name="Lerch A."/>
            <person name="Gates K."/>
            <person name="Steiner S."/>
            <person name="Mohr C."/>
            <person name="Pohlmann R."/>
            <person name="Luedi P."/>
            <person name="Choi S."/>
            <person name="Wing R.A."/>
            <person name="Flavier A."/>
            <person name="Gaffney T.D."/>
            <person name="Philippsen P."/>
        </authorList>
    </citation>
    <scope>NUCLEOTIDE SEQUENCE [LARGE SCALE GENOMIC DNA]</scope>
    <source>
        <strain evidence="2">ATCC 10895 / CBS 109.51 / FGSC 9923 / NRRL Y-1056</strain>
    </source>
</reference>
<dbReference type="FunCoup" id="Q751C5">
    <property type="interactions" value="137"/>
</dbReference>
<keyword evidence="2" id="KW-1185">Reference proteome</keyword>
<name>Q751C5_EREGS</name>
<proteinExistence type="predicted"/>
<dbReference type="InterPro" id="IPR032675">
    <property type="entry name" value="LRR_dom_sf"/>
</dbReference>
<dbReference type="Gene3D" id="3.80.10.10">
    <property type="entry name" value="Ribonuclease Inhibitor"/>
    <property type="match status" value="1"/>
</dbReference>
<dbReference type="GeneID" id="4622741"/>
<dbReference type="OMA" id="LWNGCEC"/>
<dbReference type="InParanoid" id="Q751C5"/>
<sequence>MLDKNEQEVIFRNVAKFLTQNDLTSLALVNRWFNAKIAIPGLYKNIIICRDPVLRSGEWFLDCGTSYIAGFRAVSKTFDQNDIFVYDRVRRLTGSSHLDKIRTLVIESDTFHDMENGRIVLQELLDAVIETGVIEHLYIRDPVLFEANYCQLFSLSRLQHLEITNMKDLARISDASIKTVKSLQLTLREPSFESGAVPPEVTRAFFPKIEKLTIQDNEYSSLRVLQYFDSEGITFCNLKALKFNHVHGLHDYNKTLRELTSSYIIKTIPLENIQRLEIEVSCCIKGCECFDNFLVELASEPLNLRELSFIEKRFGAITHLEAENWDLAVCKFLLSLPSISVNLKALSIRHSAPADGIIEDAVEGNYLRRRTLYAEVLPHLRALTTLIAPTILHTLSAYETLVCDLLWNGCECHFCADVLGVFDRYLMNHQYYSRSAGTYKDITPSIFFAFASDALSRRCSPASGWDLDVLTQAPFGHLWDMHGYQNIAHFPDFDCLYDVSTFGYLAVCITHFLNQYMDDITGCLPSLRSCYLTGIYYTCNKSTKYKSIYE</sequence>
<dbReference type="EMBL" id="AE016820">
    <property type="protein sequence ID" value="AAS54272.2"/>
    <property type="molecule type" value="Genomic_DNA"/>
</dbReference>
<dbReference type="eggNOG" id="ENOG502R4NW">
    <property type="taxonomic scope" value="Eukaryota"/>
</dbReference>
<dbReference type="KEGG" id="ago:AGOS_AGL219W"/>
<accession>Q751C5</accession>
<evidence type="ECO:0000313" key="1">
    <source>
        <dbReference type="EMBL" id="AAS54272.2"/>
    </source>
</evidence>
<dbReference type="HOGENOM" id="CLU_446963_0_0_1"/>
<dbReference type="RefSeq" id="NP_986448.2">
    <property type="nucleotide sequence ID" value="NM_211510.2"/>
</dbReference>
<dbReference type="OrthoDB" id="3976101at2759"/>
<gene>
    <name evidence="1" type="ORF">AGOS_AGL219W</name>
</gene>
<dbReference type="Proteomes" id="UP000000591">
    <property type="component" value="Chromosome VII"/>
</dbReference>